<sequence>MAGIKIIGLGRAAGDLTVTNETLAETVDTSDDWIREKSGIRSRYFAVKKTNTDMAFEAAQMALHHAGIPKEKIAICIVCTFTPDDHTPATACDVCGRLGLSQEVFALDINGACAGFIYGCHLANGLLANQKDRYALIIGSEKISSFMDMEDRATCVLFGDGAGAAVMKWHEDAGFAFYGGCEPNRQVLHCLRGSFIEMGGQEVYRFAVSKVPVCIGEVLKKIDLSKDDIDYFVCHQANERIIDAAARRIGGEKKKFFKNLYHYGNTSAASIPIALCEMAEQGLLKNDTTLLCTGFGAGLSYGGMYITSEVK</sequence>
<keyword evidence="5" id="KW-0276">Fatty acid metabolism</keyword>
<reference evidence="11 12" key="1">
    <citation type="submission" date="2018-08" db="EMBL/GenBank/DDBJ databases">
        <title>Murine metabolic-syndrome-specific gut microbial biobank.</title>
        <authorList>
            <person name="Liu C."/>
        </authorList>
    </citation>
    <scope>NUCLEOTIDE SEQUENCE [LARGE SCALE GENOMIC DNA]</scope>
    <source>
        <strain evidence="11 12">28</strain>
    </source>
</reference>
<comment type="similarity">
    <text evidence="2">Belongs to the thiolase-like superfamily. FabH family.</text>
</comment>
<gene>
    <name evidence="11" type="ORF">D0435_11115</name>
</gene>
<evidence type="ECO:0000256" key="4">
    <source>
        <dbReference type="ARBA" id="ARBA00022679"/>
    </source>
</evidence>
<evidence type="ECO:0000256" key="3">
    <source>
        <dbReference type="ARBA" id="ARBA00022516"/>
    </source>
</evidence>
<dbReference type="CDD" id="cd00830">
    <property type="entry name" value="KAS_III"/>
    <property type="match status" value="1"/>
</dbReference>
<evidence type="ECO:0000256" key="1">
    <source>
        <dbReference type="ARBA" id="ARBA00005189"/>
    </source>
</evidence>
<evidence type="ECO:0000313" key="11">
    <source>
        <dbReference type="EMBL" id="NBH62202.1"/>
    </source>
</evidence>
<dbReference type="InterPro" id="IPR016039">
    <property type="entry name" value="Thiolase-like"/>
</dbReference>
<keyword evidence="11" id="KW-0012">Acyltransferase</keyword>
<name>A0A845QJ46_9FIRM</name>
<feature type="domain" description="Beta-ketoacyl-[acyl-carrier-protein] synthase III N-terminal" evidence="10">
    <location>
        <begin position="107"/>
        <end position="174"/>
    </location>
</feature>
<dbReference type="GO" id="GO:0006633">
    <property type="term" value="P:fatty acid biosynthetic process"/>
    <property type="evidence" value="ECO:0007669"/>
    <property type="project" value="UniProtKB-KW"/>
</dbReference>
<evidence type="ECO:0000259" key="10">
    <source>
        <dbReference type="Pfam" id="PF08545"/>
    </source>
</evidence>
<feature type="domain" description="Beta-ketoacyl-[acyl-carrier-protein] synthase III C-terminal" evidence="9">
    <location>
        <begin position="219"/>
        <end position="306"/>
    </location>
</feature>
<comment type="caution">
    <text evidence="11">The sequence shown here is derived from an EMBL/GenBank/DDBJ whole genome shotgun (WGS) entry which is preliminary data.</text>
</comment>
<keyword evidence="12" id="KW-1185">Reference proteome</keyword>
<evidence type="ECO:0000259" key="9">
    <source>
        <dbReference type="Pfam" id="PF08541"/>
    </source>
</evidence>
<dbReference type="InterPro" id="IPR013751">
    <property type="entry name" value="ACP_syn_III_N"/>
</dbReference>
<dbReference type="Proteomes" id="UP000446866">
    <property type="component" value="Unassembled WGS sequence"/>
</dbReference>
<evidence type="ECO:0000256" key="7">
    <source>
        <dbReference type="ARBA" id="ARBA00023160"/>
    </source>
</evidence>
<dbReference type="AlphaFoldDB" id="A0A845QJ46"/>
<organism evidence="11 12">
    <name type="scientific">Anaerotruncus colihominis</name>
    <dbReference type="NCBI Taxonomy" id="169435"/>
    <lineage>
        <taxon>Bacteria</taxon>
        <taxon>Bacillati</taxon>
        <taxon>Bacillota</taxon>
        <taxon>Clostridia</taxon>
        <taxon>Eubacteriales</taxon>
        <taxon>Oscillospiraceae</taxon>
        <taxon>Anaerotruncus</taxon>
    </lineage>
</organism>
<proteinExistence type="inferred from homology"/>
<dbReference type="SUPFAM" id="SSF53901">
    <property type="entry name" value="Thiolase-like"/>
    <property type="match status" value="1"/>
</dbReference>
<dbReference type="GO" id="GO:0004315">
    <property type="term" value="F:3-oxoacyl-[acyl-carrier-protein] synthase activity"/>
    <property type="evidence" value="ECO:0007669"/>
    <property type="project" value="InterPro"/>
</dbReference>
<accession>A0A845QJ46</accession>
<dbReference type="EMBL" id="QXWK01000020">
    <property type="protein sequence ID" value="NBH62202.1"/>
    <property type="molecule type" value="Genomic_DNA"/>
</dbReference>
<evidence type="ECO:0000256" key="8">
    <source>
        <dbReference type="ARBA" id="ARBA00023268"/>
    </source>
</evidence>
<evidence type="ECO:0000256" key="6">
    <source>
        <dbReference type="ARBA" id="ARBA00023098"/>
    </source>
</evidence>
<keyword evidence="8" id="KW-0511">Multifunctional enzyme</keyword>
<protein>
    <submittedName>
        <fullName evidence="11">Beta-ketoacyl-ACP synthase 3</fullName>
        <ecNumber evidence="11">2.3.1.180</ecNumber>
    </submittedName>
</protein>
<dbReference type="PANTHER" id="PTHR43091">
    <property type="entry name" value="3-OXOACYL-[ACYL-CARRIER-PROTEIN] SYNTHASE"/>
    <property type="match status" value="1"/>
</dbReference>
<dbReference type="Pfam" id="PF08541">
    <property type="entry name" value="ACP_syn_III_C"/>
    <property type="match status" value="1"/>
</dbReference>
<dbReference type="Gene3D" id="3.40.47.10">
    <property type="match status" value="1"/>
</dbReference>
<evidence type="ECO:0000313" key="12">
    <source>
        <dbReference type="Proteomes" id="UP000446866"/>
    </source>
</evidence>
<dbReference type="PANTHER" id="PTHR43091:SF1">
    <property type="entry name" value="BETA-KETOACYL-[ACYL-CARRIER-PROTEIN] SYNTHASE III, CHLOROPLASTIC"/>
    <property type="match status" value="1"/>
</dbReference>
<dbReference type="NCBIfam" id="NF006829">
    <property type="entry name" value="PRK09352.1"/>
    <property type="match status" value="1"/>
</dbReference>
<keyword evidence="7" id="KW-0275">Fatty acid biosynthesis</keyword>
<evidence type="ECO:0000256" key="2">
    <source>
        <dbReference type="ARBA" id="ARBA00008642"/>
    </source>
</evidence>
<keyword evidence="6" id="KW-0443">Lipid metabolism</keyword>
<keyword evidence="3" id="KW-0444">Lipid biosynthesis</keyword>
<keyword evidence="4 11" id="KW-0808">Transferase</keyword>
<dbReference type="EC" id="2.3.1.180" evidence="11"/>
<evidence type="ECO:0000256" key="5">
    <source>
        <dbReference type="ARBA" id="ARBA00022832"/>
    </source>
</evidence>
<dbReference type="RefSeq" id="WP_160202486.1">
    <property type="nucleotide sequence ID" value="NZ_QXWK01000020.1"/>
</dbReference>
<comment type="pathway">
    <text evidence="1">Lipid metabolism.</text>
</comment>
<dbReference type="Pfam" id="PF08545">
    <property type="entry name" value="ACP_syn_III"/>
    <property type="match status" value="1"/>
</dbReference>
<dbReference type="GO" id="GO:0033818">
    <property type="term" value="F:beta-ketoacyl-acyl-carrier-protein synthase III activity"/>
    <property type="evidence" value="ECO:0007669"/>
    <property type="project" value="UniProtKB-EC"/>
</dbReference>
<dbReference type="InterPro" id="IPR013747">
    <property type="entry name" value="ACP_syn_III_C"/>
</dbReference>